<dbReference type="Pfam" id="PF07610">
    <property type="entry name" value="DUF1573"/>
    <property type="match status" value="1"/>
</dbReference>
<accession>A0A5J5IH34</accession>
<gene>
    <name evidence="3" type="ORF">FW778_10520</name>
</gene>
<comment type="caution">
    <text evidence="3">The sequence shown here is derived from an EMBL/GenBank/DDBJ whole genome shotgun (WGS) entry which is preliminary data.</text>
</comment>
<dbReference type="PANTHER" id="PTHR37833">
    <property type="entry name" value="LIPOPROTEIN-RELATED"/>
    <property type="match status" value="1"/>
</dbReference>
<dbReference type="AlphaFoldDB" id="A0A5J5IH34"/>
<dbReference type="Gene3D" id="2.60.40.10">
    <property type="entry name" value="Immunoglobulins"/>
    <property type="match status" value="1"/>
</dbReference>
<dbReference type="PANTHER" id="PTHR37833:SF1">
    <property type="entry name" value="SIGNAL PEPTIDE PROTEIN"/>
    <property type="match status" value="1"/>
</dbReference>
<evidence type="ECO:0000256" key="2">
    <source>
        <dbReference type="SAM" id="SignalP"/>
    </source>
</evidence>
<keyword evidence="2" id="KW-0732">Signal</keyword>
<keyword evidence="4" id="KW-1185">Reference proteome</keyword>
<feature type="signal peptide" evidence="2">
    <location>
        <begin position="1"/>
        <end position="19"/>
    </location>
</feature>
<dbReference type="RefSeq" id="WP_150414665.1">
    <property type="nucleotide sequence ID" value="NZ_VYQF01000002.1"/>
</dbReference>
<proteinExistence type="predicted"/>
<feature type="region of interest" description="Disordered" evidence="1">
    <location>
        <begin position="36"/>
        <end position="57"/>
    </location>
</feature>
<protein>
    <submittedName>
        <fullName evidence="3">DUF1573 domain-containing protein</fullName>
    </submittedName>
</protein>
<reference evidence="3 4" key="1">
    <citation type="submission" date="2019-09" db="EMBL/GenBank/DDBJ databases">
        <title>Draft genome sequence of Ginsengibacter sp. BR5-29.</title>
        <authorList>
            <person name="Im W.-T."/>
        </authorList>
    </citation>
    <scope>NUCLEOTIDE SEQUENCE [LARGE SCALE GENOMIC DNA]</scope>
    <source>
        <strain evidence="3 4">BR5-29</strain>
    </source>
</reference>
<evidence type="ECO:0000256" key="1">
    <source>
        <dbReference type="SAM" id="MobiDB-lite"/>
    </source>
</evidence>
<feature type="chain" id="PRO_5023849504" evidence="2">
    <location>
        <begin position="20"/>
        <end position="173"/>
    </location>
</feature>
<sequence length="173" mass="18562">MKNTFTFLIGLTLFFTASAQSEISNVPKDKVRNTNVTSAASSNNAPSSESNRNPSESISLKETEFDFGKIPQGKPVTHVFEFTNTGSTPLSLENVQASCGCTTPVWNKDVVPPGATSKITVGYNAQNEGPFAKPVTITYNGTQVKQITIKGDVWKTPVTSAPENTSVNSLKNE</sequence>
<evidence type="ECO:0000313" key="4">
    <source>
        <dbReference type="Proteomes" id="UP000326903"/>
    </source>
</evidence>
<evidence type="ECO:0000313" key="3">
    <source>
        <dbReference type="EMBL" id="KAA9039256.1"/>
    </source>
</evidence>
<dbReference type="EMBL" id="VYQF01000002">
    <property type="protein sequence ID" value="KAA9039256.1"/>
    <property type="molecule type" value="Genomic_DNA"/>
</dbReference>
<dbReference type="Proteomes" id="UP000326903">
    <property type="component" value="Unassembled WGS sequence"/>
</dbReference>
<dbReference type="InterPro" id="IPR013783">
    <property type="entry name" value="Ig-like_fold"/>
</dbReference>
<dbReference type="InterPro" id="IPR011467">
    <property type="entry name" value="DUF1573"/>
</dbReference>
<organism evidence="3 4">
    <name type="scientific">Ginsengibacter hankyongi</name>
    <dbReference type="NCBI Taxonomy" id="2607284"/>
    <lineage>
        <taxon>Bacteria</taxon>
        <taxon>Pseudomonadati</taxon>
        <taxon>Bacteroidota</taxon>
        <taxon>Chitinophagia</taxon>
        <taxon>Chitinophagales</taxon>
        <taxon>Chitinophagaceae</taxon>
        <taxon>Ginsengibacter</taxon>
    </lineage>
</organism>
<name>A0A5J5IH34_9BACT</name>